<protein>
    <recommendedName>
        <fullName evidence="3">DGQHR domain-containing protein</fullName>
    </recommendedName>
</protein>
<dbReference type="EMBL" id="BOOB01000057">
    <property type="protein sequence ID" value="GIH36260.1"/>
    <property type="molecule type" value="Genomic_DNA"/>
</dbReference>
<accession>A0ABQ4FN69</accession>
<dbReference type="RefSeq" id="WP_239101774.1">
    <property type="nucleotide sequence ID" value="NZ_BAABEJ010000021.1"/>
</dbReference>
<dbReference type="Proteomes" id="UP000651728">
    <property type="component" value="Unassembled WGS sequence"/>
</dbReference>
<evidence type="ECO:0000313" key="2">
    <source>
        <dbReference type="Proteomes" id="UP000651728"/>
    </source>
</evidence>
<proteinExistence type="predicted"/>
<keyword evidence="2" id="KW-1185">Reference proteome</keyword>
<evidence type="ECO:0008006" key="3">
    <source>
        <dbReference type="Google" id="ProtNLM"/>
    </source>
</evidence>
<dbReference type="InterPro" id="IPR017642">
    <property type="entry name" value="DNA_S_mod_DndB"/>
</dbReference>
<name>A0ABQ4FN69_9ACTN</name>
<reference evidence="1 2" key="1">
    <citation type="submission" date="2021-01" db="EMBL/GenBank/DDBJ databases">
        <title>Whole genome shotgun sequence of Microbispora amethystogenes NBRC 101907.</title>
        <authorList>
            <person name="Komaki H."/>
            <person name="Tamura T."/>
        </authorList>
    </citation>
    <scope>NUCLEOTIDE SEQUENCE [LARGE SCALE GENOMIC DNA]</scope>
    <source>
        <strain evidence="1 2">NBRC 101907</strain>
    </source>
</reference>
<comment type="caution">
    <text evidence="1">The sequence shown here is derived from an EMBL/GenBank/DDBJ whole genome shotgun (WGS) entry which is preliminary data.</text>
</comment>
<evidence type="ECO:0000313" key="1">
    <source>
        <dbReference type="EMBL" id="GIH36260.1"/>
    </source>
</evidence>
<gene>
    <name evidence="1" type="ORF">Mam01_64240</name>
</gene>
<dbReference type="CDD" id="cd16414">
    <property type="entry name" value="dndB_like"/>
    <property type="match status" value="1"/>
</dbReference>
<sequence>MTLTVDTSRLMGVARYSTYLAMRTIQGGRIVYSIRVPLMDLDVILPIPDPDNVDEDNRKVDVRHAKDFGVYIDSNPGWAAPALLVRDSGGCVFEGLPGADEAVGYLRVPWREGGLSQMLTIDGQHRILGVHLEIRRLSAEISRIDRDLGKSTKAERMAKLASARDDLHARLSRLKNESIGVDIYVERDNLLARQMFVDVADNAKGISAAVRSRFDSSRVANRTLDRVIVHALLRGRVDMEQDRMTRNSPHLLGAKHVADLTRGVAVGIGGRINRKREDSMSDATVVTDVLGFLDCLTEAFPDLAAVSEDRLEPADLRARSLLGSVGMLRVLAGVYNKLHSNIEDADIIEFFRCLAPHMTAPVPADSIWRNDPKTSMSFEVGASAPVMRTQNLGYLVTAITDWYSHRPAFLRLPAPTA</sequence>
<dbReference type="Pfam" id="PF14072">
    <property type="entry name" value="DndB"/>
    <property type="match status" value="1"/>
</dbReference>
<organism evidence="1 2">
    <name type="scientific">Microbispora amethystogenes</name>
    <dbReference type="NCBI Taxonomy" id="1427754"/>
    <lineage>
        <taxon>Bacteria</taxon>
        <taxon>Bacillati</taxon>
        <taxon>Actinomycetota</taxon>
        <taxon>Actinomycetes</taxon>
        <taxon>Streptosporangiales</taxon>
        <taxon>Streptosporangiaceae</taxon>
        <taxon>Microbispora</taxon>
    </lineage>
</organism>